<dbReference type="AlphaFoldDB" id="A0A139LD26"/>
<comment type="caution">
    <text evidence="1">The sequence shown here is derived from an EMBL/GenBank/DDBJ whole genome shotgun (WGS) entry which is preliminary data.</text>
</comment>
<reference evidence="1 2" key="1">
    <citation type="journal article" date="2019" name="Nat. Med.">
        <title>A library of human gut bacterial isolates paired with longitudinal multiomics data enables mechanistic microbiome research.</title>
        <authorList>
            <person name="Poyet M."/>
            <person name="Groussin M."/>
            <person name="Gibbons S.M."/>
            <person name="Avila-Pacheco J."/>
            <person name="Jiang X."/>
            <person name="Kearney S.M."/>
            <person name="Perrotta A.R."/>
            <person name="Berdy B."/>
            <person name="Zhao S."/>
            <person name="Lieberman T.D."/>
            <person name="Swanson P.K."/>
            <person name="Smith M."/>
            <person name="Roesemann S."/>
            <person name="Alexander J.E."/>
            <person name="Rich S.A."/>
            <person name="Livny J."/>
            <person name="Vlamakis H."/>
            <person name="Clish C."/>
            <person name="Bullock K."/>
            <person name="Deik A."/>
            <person name="Scott J."/>
            <person name="Pierce K.A."/>
            <person name="Xavier R.J."/>
            <person name="Alm E.J."/>
        </authorList>
    </citation>
    <scope>NUCLEOTIDE SEQUENCE [LARGE SCALE GENOMIC DNA]</scope>
    <source>
        <strain evidence="1 2">BIOML-A14</strain>
    </source>
</reference>
<protein>
    <submittedName>
        <fullName evidence="1">Uncharacterized protein</fullName>
    </submittedName>
</protein>
<name>A0A139LD26_BACOV</name>
<accession>A0A139LD26</accession>
<gene>
    <name evidence="1" type="ORF">F3B98_01625</name>
</gene>
<evidence type="ECO:0000313" key="2">
    <source>
        <dbReference type="Proteomes" id="UP000435985"/>
    </source>
</evidence>
<proteinExistence type="predicted"/>
<organism evidence="1 2">
    <name type="scientific">Bacteroides ovatus</name>
    <dbReference type="NCBI Taxonomy" id="28116"/>
    <lineage>
        <taxon>Bacteria</taxon>
        <taxon>Pseudomonadati</taxon>
        <taxon>Bacteroidota</taxon>
        <taxon>Bacteroidia</taxon>
        <taxon>Bacteroidales</taxon>
        <taxon>Bacteroidaceae</taxon>
        <taxon>Bacteroides</taxon>
    </lineage>
</organism>
<dbReference type="Proteomes" id="UP000435985">
    <property type="component" value="Unassembled WGS sequence"/>
</dbReference>
<dbReference type="EMBL" id="VWFO01000002">
    <property type="protein sequence ID" value="KAA4666461.1"/>
    <property type="molecule type" value="Genomic_DNA"/>
</dbReference>
<sequence length="77" mass="9098">MKVYEVLASSRFLLATMNRNGVSADDIMYLDMFYEYRDMLAEGRKEAEIRDFLSNKYKLSASTIKKAIKRLNEEYKL</sequence>
<dbReference type="RefSeq" id="WP_061447831.1">
    <property type="nucleotide sequence ID" value="NZ_CAXTIO010000014.1"/>
</dbReference>
<evidence type="ECO:0000313" key="1">
    <source>
        <dbReference type="EMBL" id="KAA4666461.1"/>
    </source>
</evidence>